<dbReference type="EMBL" id="BTRK01000001">
    <property type="protein sequence ID" value="GMR33973.1"/>
    <property type="molecule type" value="Genomic_DNA"/>
</dbReference>
<keyword evidence="3" id="KW-1185">Reference proteome</keyword>
<name>A0AAN4Z8J7_9BILA</name>
<sequence>MNPQAIMFLIAVISLTDCAPLTSDSSSPLSVLFVNDFTLNFVEDDVALNFIDDVVQKTAQKSTKCPASVYPEAAQQFDYTTAVVEAIDSSIELTLQYDFYRGGKGNFLNGFRFTRDDFAHDAGVLFRDFCLEGPEQSDLPTYVHNELQHAQDVDVLVLFTAAPASELAAALPIDADMFKAVVVVGLNGADAAAFYPDTSISISDFASPETVACMINSAYSDIQQARAEPGYDVRQGLINGCNGSRRVSTGQLRSRNEEFIPSSRFIFHWI</sequence>
<evidence type="ECO:0000313" key="2">
    <source>
        <dbReference type="EMBL" id="GMR33973.1"/>
    </source>
</evidence>
<protein>
    <recommendedName>
        <fullName evidence="4">VWFA domain-containing protein</fullName>
    </recommendedName>
</protein>
<feature type="signal peptide" evidence="1">
    <location>
        <begin position="1"/>
        <end position="18"/>
    </location>
</feature>
<proteinExistence type="predicted"/>
<evidence type="ECO:0008006" key="4">
    <source>
        <dbReference type="Google" id="ProtNLM"/>
    </source>
</evidence>
<organism evidence="2 3">
    <name type="scientific">Pristionchus mayeri</name>
    <dbReference type="NCBI Taxonomy" id="1317129"/>
    <lineage>
        <taxon>Eukaryota</taxon>
        <taxon>Metazoa</taxon>
        <taxon>Ecdysozoa</taxon>
        <taxon>Nematoda</taxon>
        <taxon>Chromadorea</taxon>
        <taxon>Rhabditida</taxon>
        <taxon>Rhabditina</taxon>
        <taxon>Diplogasteromorpha</taxon>
        <taxon>Diplogasteroidea</taxon>
        <taxon>Neodiplogasteridae</taxon>
        <taxon>Pristionchus</taxon>
    </lineage>
</organism>
<accession>A0AAN4Z8J7</accession>
<keyword evidence="1" id="KW-0732">Signal</keyword>
<comment type="caution">
    <text evidence="2">The sequence shown here is derived from an EMBL/GenBank/DDBJ whole genome shotgun (WGS) entry which is preliminary data.</text>
</comment>
<feature type="chain" id="PRO_5042930166" description="VWFA domain-containing protein" evidence="1">
    <location>
        <begin position="19"/>
        <end position="270"/>
    </location>
</feature>
<evidence type="ECO:0000256" key="1">
    <source>
        <dbReference type="SAM" id="SignalP"/>
    </source>
</evidence>
<gene>
    <name evidence="2" type="ORF">PMAYCL1PPCAC_04168</name>
</gene>
<evidence type="ECO:0000313" key="3">
    <source>
        <dbReference type="Proteomes" id="UP001328107"/>
    </source>
</evidence>
<dbReference type="AlphaFoldDB" id="A0AAN4Z8J7"/>
<dbReference type="Proteomes" id="UP001328107">
    <property type="component" value="Unassembled WGS sequence"/>
</dbReference>
<reference evidence="3" key="1">
    <citation type="submission" date="2022-10" db="EMBL/GenBank/DDBJ databases">
        <title>Genome assembly of Pristionchus species.</title>
        <authorList>
            <person name="Yoshida K."/>
            <person name="Sommer R.J."/>
        </authorList>
    </citation>
    <scope>NUCLEOTIDE SEQUENCE [LARGE SCALE GENOMIC DNA]</scope>
    <source>
        <strain evidence="3">RS5460</strain>
    </source>
</reference>